<comment type="caution">
    <text evidence="2">The sequence shown here is derived from an EMBL/GenBank/DDBJ whole genome shotgun (WGS) entry which is preliminary data.</text>
</comment>
<feature type="region of interest" description="Disordered" evidence="1">
    <location>
        <begin position="39"/>
        <end position="86"/>
    </location>
</feature>
<organism evidence="2">
    <name type="scientific">marine sediment metagenome</name>
    <dbReference type="NCBI Taxonomy" id="412755"/>
    <lineage>
        <taxon>unclassified sequences</taxon>
        <taxon>metagenomes</taxon>
        <taxon>ecological metagenomes</taxon>
    </lineage>
</organism>
<reference evidence="2" key="1">
    <citation type="journal article" date="2015" name="Nature">
        <title>Complex archaea that bridge the gap between prokaryotes and eukaryotes.</title>
        <authorList>
            <person name="Spang A."/>
            <person name="Saw J.H."/>
            <person name="Jorgensen S.L."/>
            <person name="Zaremba-Niedzwiedzka K."/>
            <person name="Martijn J."/>
            <person name="Lind A.E."/>
            <person name="van Eijk R."/>
            <person name="Schleper C."/>
            <person name="Guy L."/>
            <person name="Ettema T.J."/>
        </authorList>
    </citation>
    <scope>NUCLEOTIDE SEQUENCE</scope>
</reference>
<gene>
    <name evidence="2" type="ORF">LCGC14_0327600</name>
</gene>
<feature type="compositionally biased region" description="Basic residues" evidence="1">
    <location>
        <begin position="39"/>
        <end position="62"/>
    </location>
</feature>
<dbReference type="EMBL" id="LAZR01000227">
    <property type="protein sequence ID" value="KKN80668.1"/>
    <property type="molecule type" value="Genomic_DNA"/>
</dbReference>
<sequence length="86" mass="9308">MKLIVPDSIWLKGRASIDAFLSSLIDDIMSGKKFAAAHPTKRVARKTAKRAKAPTRTKRLGRPPKGVALGKMRRARKGDGGMSAHA</sequence>
<name>A0A0F9WPM1_9ZZZZ</name>
<evidence type="ECO:0000313" key="2">
    <source>
        <dbReference type="EMBL" id="KKN80668.1"/>
    </source>
</evidence>
<proteinExistence type="predicted"/>
<protein>
    <submittedName>
        <fullName evidence="2">Uncharacterized protein</fullName>
    </submittedName>
</protein>
<dbReference type="AlphaFoldDB" id="A0A0F9WPM1"/>
<evidence type="ECO:0000256" key="1">
    <source>
        <dbReference type="SAM" id="MobiDB-lite"/>
    </source>
</evidence>
<accession>A0A0F9WPM1</accession>